<proteinExistence type="inferred from homology"/>
<dbReference type="PANTHER" id="PTHR10342:SF274">
    <property type="entry name" value="ARYLSULFATASE B"/>
    <property type="match status" value="1"/>
</dbReference>
<dbReference type="Pfam" id="PF00884">
    <property type="entry name" value="Sulfatase"/>
    <property type="match status" value="1"/>
</dbReference>
<feature type="domain" description="Sulfatase N-terminal" evidence="8">
    <location>
        <begin position="37"/>
        <end position="312"/>
    </location>
</feature>
<dbReference type="AlphaFoldDB" id="A0ABD0LKW1"/>
<comment type="similarity">
    <text evidence="2">Belongs to the sulfatase family.</text>
</comment>
<dbReference type="Gene3D" id="3.30.1120.10">
    <property type="match status" value="1"/>
</dbReference>
<protein>
    <recommendedName>
        <fullName evidence="8">Sulfatase N-terminal domain-containing protein</fullName>
    </recommendedName>
</protein>
<evidence type="ECO:0000259" key="8">
    <source>
        <dbReference type="Pfam" id="PF00884"/>
    </source>
</evidence>
<dbReference type="PROSITE" id="PS00149">
    <property type="entry name" value="SULFATASE_2"/>
    <property type="match status" value="1"/>
</dbReference>
<evidence type="ECO:0000256" key="2">
    <source>
        <dbReference type="ARBA" id="ARBA00008779"/>
    </source>
</evidence>
<dbReference type="PROSITE" id="PS51257">
    <property type="entry name" value="PROKAR_LIPOPROTEIN"/>
    <property type="match status" value="1"/>
</dbReference>
<evidence type="ECO:0000313" key="10">
    <source>
        <dbReference type="Proteomes" id="UP001519460"/>
    </source>
</evidence>
<evidence type="ECO:0000256" key="6">
    <source>
        <dbReference type="ARBA" id="ARBA00023180"/>
    </source>
</evidence>
<evidence type="ECO:0000256" key="4">
    <source>
        <dbReference type="ARBA" id="ARBA00022801"/>
    </source>
</evidence>
<comment type="cofactor">
    <cofactor evidence="1">
        <name>Ca(2+)</name>
        <dbReference type="ChEBI" id="CHEBI:29108"/>
    </cofactor>
</comment>
<gene>
    <name evidence="9" type="ORF">BaRGS_00008602</name>
</gene>
<dbReference type="InterPro" id="IPR017850">
    <property type="entry name" value="Alkaline_phosphatase_core_sf"/>
</dbReference>
<dbReference type="InterPro" id="IPR000917">
    <property type="entry name" value="Sulfatase_N"/>
</dbReference>
<dbReference type="PANTHER" id="PTHR10342">
    <property type="entry name" value="ARYLSULFATASE"/>
    <property type="match status" value="1"/>
</dbReference>
<comment type="caution">
    <text evidence="9">The sequence shown here is derived from an EMBL/GenBank/DDBJ whole genome shotgun (WGS) entry which is preliminary data.</text>
</comment>
<keyword evidence="7" id="KW-0732">Signal</keyword>
<dbReference type="GO" id="GO:0008484">
    <property type="term" value="F:sulfuric ester hydrolase activity"/>
    <property type="evidence" value="ECO:0007669"/>
    <property type="project" value="UniProtKB-ARBA"/>
</dbReference>
<name>A0ABD0LKW1_9CAEN</name>
<evidence type="ECO:0000256" key="1">
    <source>
        <dbReference type="ARBA" id="ARBA00001913"/>
    </source>
</evidence>
<evidence type="ECO:0000256" key="3">
    <source>
        <dbReference type="ARBA" id="ARBA00022723"/>
    </source>
</evidence>
<keyword evidence="5" id="KW-0106">Calcium</keyword>
<keyword evidence="10" id="KW-1185">Reference proteome</keyword>
<accession>A0ABD0LKW1</accession>
<dbReference type="GO" id="GO:0046872">
    <property type="term" value="F:metal ion binding"/>
    <property type="evidence" value="ECO:0007669"/>
    <property type="project" value="UniProtKB-KW"/>
</dbReference>
<dbReference type="InterPro" id="IPR047115">
    <property type="entry name" value="ARSB"/>
</dbReference>
<keyword evidence="4" id="KW-0378">Hydrolase</keyword>
<evidence type="ECO:0000256" key="7">
    <source>
        <dbReference type="SAM" id="SignalP"/>
    </source>
</evidence>
<dbReference type="Gene3D" id="3.40.720.10">
    <property type="entry name" value="Alkaline Phosphatase, subunit A"/>
    <property type="match status" value="1"/>
</dbReference>
<sequence length="468" mass="53432">MSPQSFRNVFLPFVLALIAVTSCESQRGEAGGGSRRPHIVFILADDLGWSDVGWRDPEMYTPVLDRLASEGVILDQAYMQASCTPSRTALMTSKYPFRVGLQHTTISAARAQYLTDEVRILPQYMKDLGYATHIVGKWHLGFCNWRYTPTHRGFDTFYGFYNAAEGYYNHTGKKNGYDFRDNEDVDWSARGQYSTHLFAARAQRIIRTHNSSQPLFLYLPFQAVHGPFEVPESYIQSHCAHVQNEARRVHCGMVAAMDEAIGNVTLTLEESGLMDNTLLVFSTDNGGPTKKGSSNWPLRGSKTTLWEGMMHVVDWLPTLMGAAGSDDDNIPSDIDGMNLWWHISRGQPSPRREFVYNINDVKNNAALRLGRFKLIQGKGGKPNGWYHPPTGVRRRRVPRGRPPQIQLFDLDRDPNETRNIADRKQRLVQRMLRTLNRYRRSLVPTEQLPVLREAHPRFFNYTWSPGYC</sequence>
<dbReference type="Proteomes" id="UP001519460">
    <property type="component" value="Unassembled WGS sequence"/>
</dbReference>
<evidence type="ECO:0000313" key="9">
    <source>
        <dbReference type="EMBL" id="KAK7500055.1"/>
    </source>
</evidence>
<organism evidence="9 10">
    <name type="scientific">Batillaria attramentaria</name>
    <dbReference type="NCBI Taxonomy" id="370345"/>
    <lineage>
        <taxon>Eukaryota</taxon>
        <taxon>Metazoa</taxon>
        <taxon>Spiralia</taxon>
        <taxon>Lophotrochozoa</taxon>
        <taxon>Mollusca</taxon>
        <taxon>Gastropoda</taxon>
        <taxon>Caenogastropoda</taxon>
        <taxon>Sorbeoconcha</taxon>
        <taxon>Cerithioidea</taxon>
        <taxon>Batillariidae</taxon>
        <taxon>Batillaria</taxon>
    </lineage>
</organism>
<evidence type="ECO:0000256" key="5">
    <source>
        <dbReference type="ARBA" id="ARBA00022837"/>
    </source>
</evidence>
<keyword evidence="6" id="KW-0325">Glycoprotein</keyword>
<keyword evidence="3" id="KW-0479">Metal-binding</keyword>
<dbReference type="SUPFAM" id="SSF53649">
    <property type="entry name" value="Alkaline phosphatase-like"/>
    <property type="match status" value="1"/>
</dbReference>
<feature type="signal peptide" evidence="7">
    <location>
        <begin position="1"/>
        <end position="25"/>
    </location>
</feature>
<feature type="chain" id="PRO_5044891542" description="Sulfatase N-terminal domain-containing protein" evidence="7">
    <location>
        <begin position="26"/>
        <end position="468"/>
    </location>
</feature>
<dbReference type="CDD" id="cd16029">
    <property type="entry name" value="4-S"/>
    <property type="match status" value="1"/>
</dbReference>
<dbReference type="InterPro" id="IPR024607">
    <property type="entry name" value="Sulfatase_CS"/>
</dbReference>
<reference evidence="9 10" key="1">
    <citation type="journal article" date="2023" name="Sci. Data">
        <title>Genome assembly of the Korean intertidal mud-creeper Batillaria attramentaria.</title>
        <authorList>
            <person name="Patra A.K."/>
            <person name="Ho P.T."/>
            <person name="Jun S."/>
            <person name="Lee S.J."/>
            <person name="Kim Y."/>
            <person name="Won Y.J."/>
        </authorList>
    </citation>
    <scope>NUCLEOTIDE SEQUENCE [LARGE SCALE GENOMIC DNA]</scope>
    <source>
        <strain evidence="9">Wonlab-2016</strain>
    </source>
</reference>
<dbReference type="EMBL" id="JACVVK020000039">
    <property type="protein sequence ID" value="KAK7500055.1"/>
    <property type="molecule type" value="Genomic_DNA"/>
</dbReference>